<feature type="transmembrane region" description="Helical" evidence="5">
    <location>
        <begin position="146"/>
        <end position="167"/>
    </location>
</feature>
<name>A0A6H5GFW1_9HEMI</name>
<dbReference type="OrthoDB" id="6431331at2759"/>
<keyword evidence="2 5" id="KW-0812">Transmembrane</keyword>
<dbReference type="Pfam" id="PF00083">
    <property type="entry name" value="Sugar_tr"/>
    <property type="match status" value="1"/>
</dbReference>
<dbReference type="AlphaFoldDB" id="A0A6H5GFW1"/>
<dbReference type="Gene3D" id="1.20.1250.20">
    <property type="entry name" value="MFS general substrate transporter like domains"/>
    <property type="match status" value="1"/>
</dbReference>
<dbReference type="EMBL" id="CADCXU010011992">
    <property type="protein sequence ID" value="CAB0002346.1"/>
    <property type="molecule type" value="Genomic_DNA"/>
</dbReference>
<dbReference type="PROSITE" id="PS50850">
    <property type="entry name" value="MFS"/>
    <property type="match status" value="1"/>
</dbReference>
<dbReference type="SUPFAM" id="SSF103473">
    <property type="entry name" value="MFS general substrate transporter"/>
    <property type="match status" value="1"/>
</dbReference>
<dbReference type="InterPro" id="IPR000073">
    <property type="entry name" value="AB_hydrolase_1"/>
</dbReference>
<evidence type="ECO:0000256" key="3">
    <source>
        <dbReference type="ARBA" id="ARBA00022989"/>
    </source>
</evidence>
<dbReference type="InterPro" id="IPR029058">
    <property type="entry name" value="AB_hydrolase_fold"/>
</dbReference>
<dbReference type="SUPFAM" id="SSF53474">
    <property type="entry name" value="alpha/beta-Hydrolases"/>
    <property type="match status" value="1"/>
</dbReference>
<dbReference type="GO" id="GO:0022857">
    <property type="term" value="F:transmembrane transporter activity"/>
    <property type="evidence" value="ECO:0007669"/>
    <property type="project" value="InterPro"/>
</dbReference>
<evidence type="ECO:0000259" key="6">
    <source>
        <dbReference type="PROSITE" id="PS50850"/>
    </source>
</evidence>
<evidence type="ECO:0000313" key="8">
    <source>
        <dbReference type="Proteomes" id="UP000479000"/>
    </source>
</evidence>
<feature type="transmembrane region" description="Helical" evidence="5">
    <location>
        <begin position="21"/>
        <end position="43"/>
    </location>
</feature>
<dbReference type="InterPro" id="IPR005828">
    <property type="entry name" value="MFS_sugar_transport-like"/>
</dbReference>
<feature type="transmembrane region" description="Helical" evidence="5">
    <location>
        <begin position="337"/>
        <end position="356"/>
    </location>
</feature>
<comment type="subcellular location">
    <subcellularLocation>
        <location evidence="1">Membrane</location>
        <topology evidence="1">Multi-pass membrane protein</topology>
    </subcellularLocation>
</comment>
<evidence type="ECO:0000256" key="2">
    <source>
        <dbReference type="ARBA" id="ARBA00022692"/>
    </source>
</evidence>
<sequence length="647" mass="71585">MTTVGIVYTAEVAHSRYRPMLLSLNSVNVALGILLATVLGAYLSWRTCALVFGAMGIISTTMSLFIPESPLWLVNFTESSRELIAKHVRSLNRSEWLFAEEWDRLQESKATRRTAVQEEQEKAKSIFQQLKGKIACFFEPASIRPLTTLFIVFFLQQTSGTYVVIFYTVNIFRAVGGDDFGGGFDGYTATMALGILRFVMSFVSAVLSNVMGRRPIMLVSCVGMGLSSLATALFLSLNHVDTVIFASGGSVNATASAAAPGADQLVSSWWVLISLLIFVCIGSVGQMVIPWTLIGELLPTKIRASGSGLMVSYSSLLLFSVVKTFPGLLDLTTLPVLFLSYATMSFVSALYVYFCLPETFRKAWGKPNTGFPVLCVHGIQDNAGTFDRLIPLLPKRFYWVAIDLPGHGHSSPFEDGHPIEFTHLVYSLKRVVDHFMWTKFYVMGHSLGAQLCTFFSGIYPDLVVKAVFLDGLIPSTTPSDEYAKALCHKFDQYHAAEKALSQKTAPSYSRSDAIKRLIKNRPSMITNESAKALIKRSLAVSGDGFRYSTDQRFKLLPLPLITLNQCLNLLQSIKCQCLLIIAQDSLEKMKKNTLPMSYYSETAIKAMEMFPNFTYKVIPGQHDVHLNDPKSVAALVIPFLEDTQSSL</sequence>
<dbReference type="Gene3D" id="3.40.50.1820">
    <property type="entry name" value="alpha/beta hydrolase"/>
    <property type="match status" value="1"/>
</dbReference>
<dbReference type="PANTHER" id="PTHR48021">
    <property type="match status" value="1"/>
</dbReference>
<evidence type="ECO:0000256" key="5">
    <source>
        <dbReference type="SAM" id="Phobius"/>
    </source>
</evidence>
<evidence type="ECO:0000313" key="7">
    <source>
        <dbReference type="EMBL" id="CAB0002346.1"/>
    </source>
</evidence>
<gene>
    <name evidence="7" type="ORF">NTEN_LOCUS8133</name>
</gene>
<proteinExistence type="predicted"/>
<feature type="transmembrane region" description="Helical" evidence="5">
    <location>
        <begin position="269"/>
        <end position="294"/>
    </location>
</feature>
<feature type="transmembrane region" description="Helical" evidence="5">
    <location>
        <begin position="216"/>
        <end position="237"/>
    </location>
</feature>
<feature type="transmembrane region" description="Helical" evidence="5">
    <location>
        <begin position="187"/>
        <end position="207"/>
    </location>
</feature>
<keyword evidence="8" id="KW-1185">Reference proteome</keyword>
<dbReference type="Pfam" id="PF00561">
    <property type="entry name" value="Abhydrolase_1"/>
    <property type="match status" value="1"/>
</dbReference>
<evidence type="ECO:0000256" key="1">
    <source>
        <dbReference type="ARBA" id="ARBA00004141"/>
    </source>
</evidence>
<feature type="transmembrane region" description="Helical" evidence="5">
    <location>
        <begin position="49"/>
        <end position="66"/>
    </location>
</feature>
<dbReference type="GO" id="GO:0016020">
    <property type="term" value="C:membrane"/>
    <property type="evidence" value="ECO:0007669"/>
    <property type="project" value="UniProtKB-SubCell"/>
</dbReference>
<keyword evidence="3 5" id="KW-1133">Transmembrane helix</keyword>
<feature type="domain" description="Major facilitator superfamily (MFS) profile" evidence="6">
    <location>
        <begin position="1"/>
        <end position="360"/>
    </location>
</feature>
<dbReference type="InterPro" id="IPR050549">
    <property type="entry name" value="MFS_Trehalose_Transporter"/>
</dbReference>
<dbReference type="PANTHER" id="PTHR48021:SF32">
    <property type="entry name" value="FACILITATED TREHALOSE TRANSPORTER TRET1-2 HOMOLOG-LIKE PROTEIN"/>
    <property type="match status" value="1"/>
</dbReference>
<feature type="transmembrane region" description="Helical" evidence="5">
    <location>
        <begin position="306"/>
        <end position="325"/>
    </location>
</feature>
<protein>
    <recommendedName>
        <fullName evidence="6">Major facilitator superfamily (MFS) profile domain-containing protein</fullName>
    </recommendedName>
</protein>
<dbReference type="InterPro" id="IPR036259">
    <property type="entry name" value="MFS_trans_sf"/>
</dbReference>
<reference evidence="7 8" key="1">
    <citation type="submission" date="2020-02" db="EMBL/GenBank/DDBJ databases">
        <authorList>
            <person name="Ferguson B K."/>
        </authorList>
    </citation>
    <scope>NUCLEOTIDE SEQUENCE [LARGE SCALE GENOMIC DNA]</scope>
</reference>
<organism evidence="7 8">
    <name type="scientific">Nesidiocoris tenuis</name>
    <dbReference type="NCBI Taxonomy" id="355587"/>
    <lineage>
        <taxon>Eukaryota</taxon>
        <taxon>Metazoa</taxon>
        <taxon>Ecdysozoa</taxon>
        <taxon>Arthropoda</taxon>
        <taxon>Hexapoda</taxon>
        <taxon>Insecta</taxon>
        <taxon>Pterygota</taxon>
        <taxon>Neoptera</taxon>
        <taxon>Paraneoptera</taxon>
        <taxon>Hemiptera</taxon>
        <taxon>Heteroptera</taxon>
        <taxon>Panheteroptera</taxon>
        <taxon>Cimicomorpha</taxon>
        <taxon>Miridae</taxon>
        <taxon>Dicyphina</taxon>
        <taxon>Nesidiocoris</taxon>
    </lineage>
</organism>
<dbReference type="InterPro" id="IPR020846">
    <property type="entry name" value="MFS_dom"/>
</dbReference>
<keyword evidence="4 5" id="KW-0472">Membrane</keyword>
<dbReference type="Proteomes" id="UP000479000">
    <property type="component" value="Unassembled WGS sequence"/>
</dbReference>
<accession>A0A6H5GFW1</accession>
<evidence type="ECO:0000256" key="4">
    <source>
        <dbReference type="ARBA" id="ARBA00023136"/>
    </source>
</evidence>